<sequence>MEALNRKTPYNVNNNRFYIQNDSIESNLSNNIEDYDHHEFNEITALKSLLTIMHPTETILYTIKRLRVAATNNRFKQRATQRQFLLSDLTSEESKKNKYLLEEITGLVDRFVSNGRSDIYHETYEQLKAKLNL</sequence>
<dbReference type="EMBL" id="CAJNOR010000020">
    <property type="protein sequence ID" value="CAF0756859.1"/>
    <property type="molecule type" value="Genomic_DNA"/>
</dbReference>
<dbReference type="GO" id="GO:0005682">
    <property type="term" value="C:U5 snRNP"/>
    <property type="evidence" value="ECO:0007669"/>
    <property type="project" value="InterPro"/>
</dbReference>
<accession>A0A814SPF5</accession>
<dbReference type="InterPro" id="IPR039905">
    <property type="entry name" value="CD2BP2/Lin1"/>
</dbReference>
<comment type="caution">
    <text evidence="2">The sequence shown here is derived from an EMBL/GenBank/DDBJ whole genome shotgun (WGS) entry which is preliminary data.</text>
</comment>
<evidence type="ECO:0000313" key="3">
    <source>
        <dbReference type="Proteomes" id="UP000663828"/>
    </source>
</evidence>
<dbReference type="Proteomes" id="UP000663828">
    <property type="component" value="Unassembled WGS sequence"/>
</dbReference>
<dbReference type="EMBL" id="CAJNOJ010000119">
    <property type="protein sequence ID" value="CAF1150505.1"/>
    <property type="molecule type" value="Genomic_DNA"/>
</dbReference>
<gene>
    <name evidence="2" type="ORF">EDS130_LOCUS22586</name>
    <name evidence="1" type="ORF">XAT740_LOCUS725</name>
</gene>
<dbReference type="OrthoDB" id="10519876at2759"/>
<evidence type="ECO:0000313" key="1">
    <source>
        <dbReference type="EMBL" id="CAF0756859.1"/>
    </source>
</evidence>
<dbReference type="PANTHER" id="PTHR13138">
    <property type="entry name" value="PROTEIN LIN1"/>
    <property type="match status" value="1"/>
</dbReference>
<name>A0A814SPF5_ADIRI</name>
<evidence type="ECO:0000313" key="2">
    <source>
        <dbReference type="EMBL" id="CAF1150505.1"/>
    </source>
</evidence>
<evidence type="ECO:0000313" key="4">
    <source>
        <dbReference type="Proteomes" id="UP000663852"/>
    </source>
</evidence>
<dbReference type="PANTHER" id="PTHR13138:SF3">
    <property type="entry name" value="CD2 ANTIGEN CYTOPLASMIC TAIL-BINDING PROTEIN 2"/>
    <property type="match status" value="1"/>
</dbReference>
<dbReference type="AlphaFoldDB" id="A0A814SPF5"/>
<keyword evidence="3" id="KW-1185">Reference proteome</keyword>
<reference evidence="2" key="1">
    <citation type="submission" date="2021-02" db="EMBL/GenBank/DDBJ databases">
        <authorList>
            <person name="Nowell W R."/>
        </authorList>
    </citation>
    <scope>NUCLEOTIDE SEQUENCE</scope>
</reference>
<protein>
    <submittedName>
        <fullName evidence="2">Uncharacterized protein</fullName>
    </submittedName>
</protein>
<proteinExistence type="predicted"/>
<organism evidence="2 4">
    <name type="scientific">Adineta ricciae</name>
    <name type="common">Rotifer</name>
    <dbReference type="NCBI Taxonomy" id="249248"/>
    <lineage>
        <taxon>Eukaryota</taxon>
        <taxon>Metazoa</taxon>
        <taxon>Spiralia</taxon>
        <taxon>Gnathifera</taxon>
        <taxon>Rotifera</taxon>
        <taxon>Eurotatoria</taxon>
        <taxon>Bdelloidea</taxon>
        <taxon>Adinetida</taxon>
        <taxon>Adinetidae</taxon>
        <taxon>Adineta</taxon>
    </lineage>
</organism>
<dbReference type="Proteomes" id="UP000663852">
    <property type="component" value="Unassembled WGS sequence"/>
</dbReference>